<evidence type="ECO:0000313" key="4">
    <source>
        <dbReference type="Proteomes" id="UP001172673"/>
    </source>
</evidence>
<organism evidence="3 4">
    <name type="scientific">Cladophialophora chaetospira</name>
    <dbReference type="NCBI Taxonomy" id="386627"/>
    <lineage>
        <taxon>Eukaryota</taxon>
        <taxon>Fungi</taxon>
        <taxon>Dikarya</taxon>
        <taxon>Ascomycota</taxon>
        <taxon>Pezizomycotina</taxon>
        <taxon>Eurotiomycetes</taxon>
        <taxon>Chaetothyriomycetidae</taxon>
        <taxon>Chaetothyriales</taxon>
        <taxon>Herpotrichiellaceae</taxon>
        <taxon>Cladophialophora</taxon>
    </lineage>
</organism>
<evidence type="ECO:0000259" key="2">
    <source>
        <dbReference type="PROSITE" id="PS50020"/>
    </source>
</evidence>
<feature type="compositionally biased region" description="Polar residues" evidence="1">
    <location>
        <begin position="109"/>
        <end position="138"/>
    </location>
</feature>
<dbReference type="Proteomes" id="UP001172673">
    <property type="component" value="Unassembled WGS sequence"/>
</dbReference>
<proteinExistence type="predicted"/>
<dbReference type="InterPro" id="IPR036020">
    <property type="entry name" value="WW_dom_sf"/>
</dbReference>
<reference evidence="3" key="1">
    <citation type="submission" date="2022-10" db="EMBL/GenBank/DDBJ databases">
        <title>Culturing micro-colonial fungi from biological soil crusts in the Mojave desert and describing Neophaeococcomyces mojavensis, and introducing the new genera and species Taxawa tesnikishii.</title>
        <authorList>
            <person name="Kurbessoian T."/>
            <person name="Stajich J.E."/>
        </authorList>
    </citation>
    <scope>NUCLEOTIDE SEQUENCE</scope>
    <source>
        <strain evidence="3">TK_41</strain>
    </source>
</reference>
<feature type="compositionally biased region" description="Polar residues" evidence="1">
    <location>
        <begin position="79"/>
        <end position="91"/>
    </location>
</feature>
<keyword evidence="4" id="KW-1185">Reference proteome</keyword>
<sequence>MADYAPPSGPPPPRVPEGWRAVYNDQYKEWFYVNLHTKQSTWDKPTAPAPGGSDDLLSGPPGYSSGGAPHVSDTKHPLESNNPYNSAPQGSHETDEQLARRLQQEEASRGQSDSYYGAGNTQSHGQGAYGATTSSSQLPPRPDSKDGGKSRGFLGKLLGKSGGSSSGYPQQVRPGGGYPQQPMGYQQGYGGYGGQPGYGQGYGGGYGPPGGGYGQPMGGGYGGGGYGGGYGQPPRRAGGGMGAGGAAALGLGGGLLGGVLLGEAIDGGGDDGKFQLKFASESLLTYL</sequence>
<name>A0AA38X110_9EURO</name>
<evidence type="ECO:0000313" key="3">
    <source>
        <dbReference type="EMBL" id="KAJ9604812.1"/>
    </source>
</evidence>
<dbReference type="CDD" id="cd00201">
    <property type="entry name" value="WW"/>
    <property type="match status" value="1"/>
</dbReference>
<feature type="compositionally biased region" description="Basic and acidic residues" evidence="1">
    <location>
        <begin position="92"/>
        <end position="108"/>
    </location>
</feature>
<dbReference type="AlphaFoldDB" id="A0AA38X110"/>
<gene>
    <name evidence="3" type="primary">WWM1</name>
    <name evidence="3" type="ORF">H2200_010927</name>
</gene>
<dbReference type="SUPFAM" id="SSF51045">
    <property type="entry name" value="WW domain"/>
    <property type="match status" value="1"/>
</dbReference>
<evidence type="ECO:0000256" key="1">
    <source>
        <dbReference type="SAM" id="MobiDB-lite"/>
    </source>
</evidence>
<dbReference type="PROSITE" id="PS01159">
    <property type="entry name" value="WW_DOMAIN_1"/>
    <property type="match status" value="1"/>
</dbReference>
<protein>
    <submittedName>
        <fullName evidence="3">WW domain-containing protein wwm1</fullName>
    </submittedName>
</protein>
<dbReference type="Gene3D" id="2.20.70.10">
    <property type="match status" value="1"/>
</dbReference>
<feature type="region of interest" description="Disordered" evidence="1">
    <location>
        <begin position="40"/>
        <end position="188"/>
    </location>
</feature>
<dbReference type="EMBL" id="JAPDRK010000018">
    <property type="protein sequence ID" value="KAJ9604812.1"/>
    <property type="molecule type" value="Genomic_DNA"/>
</dbReference>
<accession>A0AA38X110</accession>
<dbReference type="Pfam" id="PF00397">
    <property type="entry name" value="WW"/>
    <property type="match status" value="1"/>
</dbReference>
<comment type="caution">
    <text evidence="3">The sequence shown here is derived from an EMBL/GenBank/DDBJ whole genome shotgun (WGS) entry which is preliminary data.</text>
</comment>
<dbReference type="InterPro" id="IPR001202">
    <property type="entry name" value="WW_dom"/>
</dbReference>
<dbReference type="SMART" id="SM00456">
    <property type="entry name" value="WW"/>
    <property type="match status" value="1"/>
</dbReference>
<dbReference type="PROSITE" id="PS50020">
    <property type="entry name" value="WW_DOMAIN_2"/>
    <property type="match status" value="1"/>
</dbReference>
<feature type="domain" description="WW" evidence="2">
    <location>
        <begin position="13"/>
        <end position="47"/>
    </location>
</feature>
<feature type="compositionally biased region" description="Low complexity" evidence="1">
    <location>
        <begin position="58"/>
        <end position="69"/>
    </location>
</feature>